<accession>A0A6A2X8J3</accession>
<gene>
    <name evidence="2" type="ORF">F3Y22_tig00112614pilonHSYRG00106</name>
</gene>
<protein>
    <submittedName>
        <fullName evidence="2">Uncharacterized protein</fullName>
    </submittedName>
</protein>
<dbReference type="PANTHER" id="PTHR31694:SF17">
    <property type="entry name" value="DESICCATION-RELATED PROTEIN PCC13-62-LIKE"/>
    <property type="match status" value="1"/>
</dbReference>
<evidence type="ECO:0000313" key="2">
    <source>
        <dbReference type="EMBL" id="KAE8665470.1"/>
    </source>
</evidence>
<proteinExistence type="predicted"/>
<keyword evidence="1" id="KW-0732">Signal</keyword>
<sequence length="245" mass="26165">MATRSCLCAFLLFLVFAFQSPIIRANIFPLPPRLIQGGPAPIGAAIATLDNVTRGIIEQFGLNGVGHLRAIVDVTALNPPLPRPLIDVRAEAFANVWISGVWFLRAIAPAIIGNDEQRLLSGIERTNAAELGVIRAQLYASVNATVPPYTLTVRNLTDIIAGTVNLRGRCDVKEEGLIVPLQLGAQNRTTVNVVPADVNSLAFTRIETEVLRIIFATANATITGGLLPSGLFGAAFRLILALRLG</sequence>
<keyword evidence="3" id="KW-1185">Reference proteome</keyword>
<evidence type="ECO:0000313" key="3">
    <source>
        <dbReference type="Proteomes" id="UP000436088"/>
    </source>
</evidence>
<dbReference type="EMBL" id="VEPZ02001618">
    <property type="protein sequence ID" value="KAE8665470.1"/>
    <property type="molecule type" value="Genomic_DNA"/>
</dbReference>
<name>A0A6A2X8J3_HIBSY</name>
<feature type="chain" id="PRO_5025347484" evidence="1">
    <location>
        <begin position="26"/>
        <end position="245"/>
    </location>
</feature>
<evidence type="ECO:0000256" key="1">
    <source>
        <dbReference type="SAM" id="SignalP"/>
    </source>
</evidence>
<reference evidence="2" key="1">
    <citation type="submission" date="2019-09" db="EMBL/GenBank/DDBJ databases">
        <title>Draft genome information of white flower Hibiscus syriacus.</title>
        <authorList>
            <person name="Kim Y.-M."/>
        </authorList>
    </citation>
    <scope>NUCLEOTIDE SEQUENCE [LARGE SCALE GENOMIC DNA]</scope>
    <source>
        <strain evidence="2">YM2019G1</strain>
    </source>
</reference>
<dbReference type="AlphaFoldDB" id="A0A6A2X8J3"/>
<dbReference type="Proteomes" id="UP000436088">
    <property type="component" value="Unassembled WGS sequence"/>
</dbReference>
<feature type="signal peptide" evidence="1">
    <location>
        <begin position="1"/>
        <end position="25"/>
    </location>
</feature>
<dbReference type="PANTHER" id="PTHR31694">
    <property type="entry name" value="DESICCATION-LIKE PROTEIN"/>
    <property type="match status" value="1"/>
</dbReference>
<organism evidence="2 3">
    <name type="scientific">Hibiscus syriacus</name>
    <name type="common">Rose of Sharon</name>
    <dbReference type="NCBI Taxonomy" id="106335"/>
    <lineage>
        <taxon>Eukaryota</taxon>
        <taxon>Viridiplantae</taxon>
        <taxon>Streptophyta</taxon>
        <taxon>Embryophyta</taxon>
        <taxon>Tracheophyta</taxon>
        <taxon>Spermatophyta</taxon>
        <taxon>Magnoliopsida</taxon>
        <taxon>eudicotyledons</taxon>
        <taxon>Gunneridae</taxon>
        <taxon>Pentapetalae</taxon>
        <taxon>rosids</taxon>
        <taxon>malvids</taxon>
        <taxon>Malvales</taxon>
        <taxon>Malvaceae</taxon>
        <taxon>Malvoideae</taxon>
        <taxon>Hibiscus</taxon>
    </lineage>
</organism>
<comment type="caution">
    <text evidence="2">The sequence shown here is derived from an EMBL/GenBank/DDBJ whole genome shotgun (WGS) entry which is preliminary data.</text>
</comment>
<dbReference type="InterPro" id="IPR052965">
    <property type="entry name" value="Pigment-catalase-like"/>
</dbReference>